<sequence>MNIRNYALCWLLVAASVSATENISPGHYLALASDCAACHTAGNGAPFAGGLKIDTPVGAIYSTNITPDAQTGIGHYSYQDFARAVREGKAHDGHYLYPAMPYTAFSTFDGQQLRDLYNYFTKEVPAVHQANRDSDIHWPLNMRWPLAVWNMLFYHDEPYLYDPLKSAEWNHGAWLVQGPGHCGSCHTPRGIAWQEKGRDFNDSDYLTGGTIGGWHAPNLRGDPVRGLGNWSQKDIVAFLKTGQTERAMAFGSMTDVVEQSTQHMTQADLNAIAVYLKSLVDTSRITPGYKDYAEMNSPGAALYQDNCAACHRSDGEGYAHTLPALAGNPALLADDPSSLISMVLQGGQAAVTKRAKTGMRMPDFGWRLTDEQVAELSNYVRNSWGNQASEVTAEQVKKLRKGE</sequence>
<dbReference type="EMBL" id="JAEOXF010000002">
    <property type="protein sequence ID" value="MBK4724248.1"/>
    <property type="molecule type" value="Genomic_DNA"/>
</dbReference>
<reference evidence="1" key="1">
    <citation type="submission" date="2021-01" db="EMBL/GenBank/DDBJ databases">
        <title>Draft genome of Pantoea agglomerans Eh 335.</title>
        <authorList>
            <person name="Emsley S.A."/>
            <person name="Oline D.K."/>
            <person name="Saw J.H."/>
            <person name="Ushijima B."/>
            <person name="Videau P."/>
            <person name="Koyack M.J."/>
        </authorList>
    </citation>
    <scope>NUCLEOTIDE SEQUENCE</scope>
    <source>
        <strain evidence="1">Eh 335</strain>
    </source>
</reference>
<gene>
    <name evidence="1" type="ORF">JJL49_03270</name>
</gene>
<protein>
    <submittedName>
        <fullName evidence="1">Cytochrome c</fullName>
    </submittedName>
</protein>
<comment type="caution">
    <text evidence="1">The sequence shown here is derived from an EMBL/GenBank/DDBJ whole genome shotgun (WGS) entry which is preliminary data.</text>
</comment>
<evidence type="ECO:0000313" key="2">
    <source>
        <dbReference type="Proteomes" id="UP000633731"/>
    </source>
</evidence>
<proteinExistence type="predicted"/>
<keyword evidence="2" id="KW-1185">Reference proteome</keyword>
<organism evidence="1 2">
    <name type="scientific">Enterobacter agglomerans</name>
    <name type="common">Erwinia herbicola</name>
    <name type="synonym">Pantoea agglomerans</name>
    <dbReference type="NCBI Taxonomy" id="549"/>
    <lineage>
        <taxon>Bacteria</taxon>
        <taxon>Pseudomonadati</taxon>
        <taxon>Pseudomonadota</taxon>
        <taxon>Gammaproteobacteria</taxon>
        <taxon>Enterobacterales</taxon>
        <taxon>Erwiniaceae</taxon>
        <taxon>Pantoea</taxon>
        <taxon>Pantoea agglomerans group</taxon>
    </lineage>
</organism>
<accession>A0ACC5RHS6</accession>
<dbReference type="Proteomes" id="UP000633731">
    <property type="component" value="Unassembled WGS sequence"/>
</dbReference>
<name>A0ACC5RHS6_ENTAG</name>
<evidence type="ECO:0000313" key="1">
    <source>
        <dbReference type="EMBL" id="MBK4724248.1"/>
    </source>
</evidence>